<dbReference type="OrthoDB" id="836882at2"/>
<organism evidence="4 5">
    <name type="scientific">Chryseobacterium gleum</name>
    <name type="common">Flavobacterium gleum</name>
    <dbReference type="NCBI Taxonomy" id="250"/>
    <lineage>
        <taxon>Bacteria</taxon>
        <taxon>Pseudomonadati</taxon>
        <taxon>Bacteroidota</taxon>
        <taxon>Flavobacteriia</taxon>
        <taxon>Flavobacteriales</taxon>
        <taxon>Weeksellaceae</taxon>
        <taxon>Chryseobacterium group</taxon>
        <taxon>Chryseobacterium</taxon>
    </lineage>
</organism>
<sequence length="224" mass="25858">MERKPVAGSIRNKERSKKKFLDAVGKILRTKGYTALKVSSIAAAAGVDKKMIYSYFGGLDGLIDEYFRSQDYWSELDIEEVEKISFQLEDGGKSFMEKMLQAKFDYVYNNKEAQKLLLWCLSESRKPLKKLNHIQEENREYIFKMLMNPYVKDKTEDVRSILAILVSGLYYLNMYAAMNGSIFCGIDLSTIKGRDKIKTAISFLLHRTYEHLQGSDKKTKPLEI</sequence>
<evidence type="ECO:0000313" key="5">
    <source>
        <dbReference type="Proteomes" id="UP000279227"/>
    </source>
</evidence>
<dbReference type="PRINTS" id="PR00455">
    <property type="entry name" value="HTHTETR"/>
</dbReference>
<keyword evidence="1 2" id="KW-0238">DNA-binding</keyword>
<accession>A0A3S4N223</accession>
<feature type="domain" description="HTH tetR-type" evidence="3">
    <location>
        <begin position="14"/>
        <end position="74"/>
    </location>
</feature>
<dbReference type="AlphaFoldDB" id="A0A3S4N223"/>
<dbReference type="Proteomes" id="UP000279227">
    <property type="component" value="Chromosome"/>
</dbReference>
<dbReference type="PANTHER" id="PTHR30328">
    <property type="entry name" value="TRANSCRIPTIONAL REPRESSOR"/>
    <property type="match status" value="1"/>
</dbReference>
<gene>
    <name evidence="4" type="ORF">NCTC11432_01117</name>
</gene>
<dbReference type="PANTHER" id="PTHR30328:SF54">
    <property type="entry name" value="HTH-TYPE TRANSCRIPTIONAL REPRESSOR SCO4008"/>
    <property type="match status" value="1"/>
</dbReference>
<evidence type="ECO:0000313" key="4">
    <source>
        <dbReference type="EMBL" id="VEE05532.1"/>
    </source>
</evidence>
<dbReference type="SUPFAM" id="SSF46689">
    <property type="entry name" value="Homeodomain-like"/>
    <property type="match status" value="1"/>
</dbReference>
<dbReference type="RefSeq" id="WP_002978840.1">
    <property type="nucleotide sequence ID" value="NZ_CP068486.1"/>
</dbReference>
<evidence type="ECO:0000259" key="3">
    <source>
        <dbReference type="PROSITE" id="PS50977"/>
    </source>
</evidence>
<dbReference type="EMBL" id="LR134289">
    <property type="protein sequence ID" value="VEE05532.1"/>
    <property type="molecule type" value="Genomic_DNA"/>
</dbReference>
<evidence type="ECO:0000256" key="1">
    <source>
        <dbReference type="ARBA" id="ARBA00023125"/>
    </source>
</evidence>
<dbReference type="PROSITE" id="PS50977">
    <property type="entry name" value="HTH_TETR_2"/>
    <property type="match status" value="1"/>
</dbReference>
<reference evidence="4 5" key="1">
    <citation type="submission" date="2018-12" db="EMBL/GenBank/DDBJ databases">
        <authorList>
            <consortium name="Pathogen Informatics"/>
        </authorList>
    </citation>
    <scope>NUCLEOTIDE SEQUENCE [LARGE SCALE GENOMIC DNA]</scope>
    <source>
        <strain evidence="4 5">NCTC11432</strain>
    </source>
</reference>
<dbReference type="Gene3D" id="1.10.357.10">
    <property type="entry name" value="Tetracycline Repressor, domain 2"/>
    <property type="match status" value="1"/>
</dbReference>
<evidence type="ECO:0000256" key="2">
    <source>
        <dbReference type="PROSITE-ProRule" id="PRU00335"/>
    </source>
</evidence>
<dbReference type="STRING" id="525257.HMPREF0204_13361"/>
<dbReference type="GO" id="GO:0003677">
    <property type="term" value="F:DNA binding"/>
    <property type="evidence" value="ECO:0007669"/>
    <property type="project" value="UniProtKB-UniRule"/>
</dbReference>
<dbReference type="KEGG" id="cgle:NCTC11432_01117"/>
<dbReference type="InterPro" id="IPR001647">
    <property type="entry name" value="HTH_TetR"/>
</dbReference>
<name>A0A3S4N223_CHRGE</name>
<dbReference type="InterPro" id="IPR050109">
    <property type="entry name" value="HTH-type_TetR-like_transc_reg"/>
</dbReference>
<dbReference type="GeneID" id="93021732"/>
<dbReference type="InterPro" id="IPR009057">
    <property type="entry name" value="Homeodomain-like_sf"/>
</dbReference>
<dbReference type="Pfam" id="PF00440">
    <property type="entry name" value="TetR_N"/>
    <property type="match status" value="1"/>
</dbReference>
<feature type="DNA-binding region" description="H-T-H motif" evidence="2">
    <location>
        <begin position="37"/>
        <end position="56"/>
    </location>
</feature>
<protein>
    <submittedName>
        <fullName evidence="4">Transcriptional regulator BetI</fullName>
    </submittedName>
</protein>
<proteinExistence type="predicted"/>